<keyword evidence="3" id="KW-1185">Reference proteome</keyword>
<accession>A0A8H7TE95</accession>
<keyword evidence="1" id="KW-1133">Transmembrane helix</keyword>
<organism evidence="2 3">
    <name type="scientific">Cadophora malorum</name>
    <dbReference type="NCBI Taxonomy" id="108018"/>
    <lineage>
        <taxon>Eukaryota</taxon>
        <taxon>Fungi</taxon>
        <taxon>Dikarya</taxon>
        <taxon>Ascomycota</taxon>
        <taxon>Pezizomycotina</taxon>
        <taxon>Leotiomycetes</taxon>
        <taxon>Helotiales</taxon>
        <taxon>Ploettnerulaceae</taxon>
        <taxon>Cadophora</taxon>
    </lineage>
</organism>
<gene>
    <name evidence="2" type="ORF">IFR04_009667</name>
</gene>
<protein>
    <submittedName>
        <fullName evidence="2">Uncharacterized protein</fullName>
    </submittedName>
</protein>
<evidence type="ECO:0000313" key="2">
    <source>
        <dbReference type="EMBL" id="KAG4417218.1"/>
    </source>
</evidence>
<sequence>MATPFYALLENLGIHSSPEMHVATIATHPFDALFERLGIEMTPETPSKEETLALLLSMFVLFNLGLRFIDNLQYLIVATIHLVIYALCSFTDFPLRVAADVLISMFFIITAFKLIFFMLNHVYLGELAKWVVITAAAYSFVAGPEERGSISERAPEWVYVWHQGIGTLHKYLVTIGIGLTGIFVGVLKDDGYESPLFRKSALLFATIGAGIQAHYRQLAAGPGGHGRP</sequence>
<dbReference type="Proteomes" id="UP000664132">
    <property type="component" value="Unassembled WGS sequence"/>
</dbReference>
<reference evidence="2" key="1">
    <citation type="submission" date="2021-02" db="EMBL/GenBank/DDBJ databases">
        <title>Genome sequence Cadophora malorum strain M34.</title>
        <authorList>
            <person name="Stefanovic E."/>
            <person name="Vu D."/>
            <person name="Scully C."/>
            <person name="Dijksterhuis J."/>
            <person name="Roader J."/>
            <person name="Houbraken J."/>
        </authorList>
    </citation>
    <scope>NUCLEOTIDE SEQUENCE</scope>
    <source>
        <strain evidence="2">M34</strain>
    </source>
</reference>
<evidence type="ECO:0000256" key="1">
    <source>
        <dbReference type="SAM" id="Phobius"/>
    </source>
</evidence>
<evidence type="ECO:0000313" key="3">
    <source>
        <dbReference type="Proteomes" id="UP000664132"/>
    </source>
</evidence>
<feature type="transmembrane region" description="Helical" evidence="1">
    <location>
        <begin position="101"/>
        <end position="119"/>
    </location>
</feature>
<dbReference type="EMBL" id="JAFJYH010000161">
    <property type="protein sequence ID" value="KAG4417218.1"/>
    <property type="molecule type" value="Genomic_DNA"/>
</dbReference>
<keyword evidence="1" id="KW-0472">Membrane</keyword>
<proteinExistence type="predicted"/>
<keyword evidence="1" id="KW-0812">Transmembrane</keyword>
<feature type="transmembrane region" description="Helical" evidence="1">
    <location>
        <begin position="74"/>
        <end position="95"/>
    </location>
</feature>
<dbReference type="AlphaFoldDB" id="A0A8H7TE95"/>
<comment type="caution">
    <text evidence="2">The sequence shown here is derived from an EMBL/GenBank/DDBJ whole genome shotgun (WGS) entry which is preliminary data.</text>
</comment>
<name>A0A8H7TE95_9HELO</name>
<dbReference type="OrthoDB" id="3560729at2759"/>